<feature type="transmembrane region" description="Helical" evidence="5">
    <location>
        <begin position="85"/>
        <end position="104"/>
    </location>
</feature>
<evidence type="ECO:0000256" key="1">
    <source>
        <dbReference type="ARBA" id="ARBA00004141"/>
    </source>
</evidence>
<feature type="transmembrane region" description="Helical" evidence="5">
    <location>
        <begin position="174"/>
        <end position="193"/>
    </location>
</feature>
<name>A0A916TYU6_9SPHI</name>
<keyword evidence="3 5" id="KW-1133">Transmembrane helix</keyword>
<sequence length="533" mass="60585">MFDKHTDEAVKAWVPAWLMKVALFMVIIPTMGLFGISSANINAASGFYGFEPMDVQYSGIAFYAAVTSFFALERRFFNYIAVKEYLLLGAILELGATYICFSTHNLPVLFTFRFIQGMANCSISSICITLVFRQLRGERAREIGYSIFYGMLLCVSQISMMVTSPILETFDFNVLYKGLMFVFIPGVILLYFLLNKARLSDKSHLYKLDWQSFVIYAALLLLVGYMLVYGQQYYWFEDKRMVWSLVAIVLFLSLHILRQLYLKRPYLSLEVYKYRNFKVGAVLIFALYICRGALNVTNSYFAAVMGMDPIHIAYMLLANSAGIVCTAFVSSRLIIMKKPMRLILMAGFGLMLIFHLWMRMLFSSEAIETAYLLPLFIQGAGAGLLMSPLILYMVSAVPAQLGGMASATGVFFRFFGFSCSIAFINYYSLVKQRVHYDRFQQHITALDPIAVQKLSAYKQSFVAKGIAPEQAKVMADRLMHKSVVVQSQLRYAIDYYELISWCLLVIILLIAVYPYLNRTIVNVKSNQPAPASF</sequence>
<dbReference type="Gene3D" id="1.20.1720.10">
    <property type="entry name" value="Multidrug resistance protein D"/>
    <property type="match status" value="1"/>
</dbReference>
<feature type="transmembrane region" description="Helical" evidence="5">
    <location>
        <begin position="498"/>
        <end position="516"/>
    </location>
</feature>
<evidence type="ECO:0000313" key="7">
    <source>
        <dbReference type="Proteomes" id="UP000651668"/>
    </source>
</evidence>
<dbReference type="EMBL" id="BMIL01000001">
    <property type="protein sequence ID" value="GGC53234.1"/>
    <property type="molecule type" value="Genomic_DNA"/>
</dbReference>
<organism evidence="6 7">
    <name type="scientific">Pedobacter quisquiliarum</name>
    <dbReference type="NCBI Taxonomy" id="1834438"/>
    <lineage>
        <taxon>Bacteria</taxon>
        <taxon>Pseudomonadati</taxon>
        <taxon>Bacteroidota</taxon>
        <taxon>Sphingobacteriia</taxon>
        <taxon>Sphingobacteriales</taxon>
        <taxon>Sphingobacteriaceae</taxon>
        <taxon>Pedobacter</taxon>
    </lineage>
</organism>
<feature type="transmembrane region" description="Helical" evidence="5">
    <location>
        <begin position="314"/>
        <end position="335"/>
    </location>
</feature>
<dbReference type="InterPro" id="IPR036259">
    <property type="entry name" value="MFS_trans_sf"/>
</dbReference>
<dbReference type="AlphaFoldDB" id="A0A916TYU6"/>
<evidence type="ECO:0000256" key="5">
    <source>
        <dbReference type="SAM" id="Phobius"/>
    </source>
</evidence>
<evidence type="ECO:0000256" key="4">
    <source>
        <dbReference type="ARBA" id="ARBA00023136"/>
    </source>
</evidence>
<keyword evidence="7" id="KW-1185">Reference proteome</keyword>
<feature type="transmembrane region" description="Helical" evidence="5">
    <location>
        <begin position="241"/>
        <end position="257"/>
    </location>
</feature>
<accession>A0A916TYU6</accession>
<feature type="transmembrane region" description="Helical" evidence="5">
    <location>
        <begin position="110"/>
        <end position="131"/>
    </location>
</feature>
<dbReference type="SUPFAM" id="SSF103473">
    <property type="entry name" value="MFS general substrate transporter"/>
    <property type="match status" value="1"/>
</dbReference>
<dbReference type="PANTHER" id="PTHR23501:SF5">
    <property type="entry name" value="TRANSPORT PROTEIN"/>
    <property type="match status" value="1"/>
</dbReference>
<dbReference type="GO" id="GO:0022857">
    <property type="term" value="F:transmembrane transporter activity"/>
    <property type="evidence" value="ECO:0007669"/>
    <property type="project" value="InterPro"/>
</dbReference>
<gene>
    <name evidence="6" type="ORF">GCM10011387_03460</name>
</gene>
<feature type="transmembrane region" description="Helical" evidence="5">
    <location>
        <begin position="277"/>
        <end position="294"/>
    </location>
</feature>
<comment type="subcellular location">
    <subcellularLocation>
        <location evidence="1">Membrane</location>
        <topology evidence="1">Multi-pass membrane protein</topology>
    </subcellularLocation>
</comment>
<feature type="transmembrane region" description="Helical" evidence="5">
    <location>
        <begin position="55"/>
        <end position="73"/>
    </location>
</feature>
<proteinExistence type="predicted"/>
<feature type="transmembrane region" description="Helical" evidence="5">
    <location>
        <begin position="12"/>
        <end position="35"/>
    </location>
</feature>
<keyword evidence="2 5" id="KW-0812">Transmembrane</keyword>
<evidence type="ECO:0000256" key="3">
    <source>
        <dbReference type="ARBA" id="ARBA00022989"/>
    </source>
</evidence>
<dbReference type="GO" id="GO:0005886">
    <property type="term" value="C:plasma membrane"/>
    <property type="evidence" value="ECO:0007669"/>
    <property type="project" value="TreeGrafter"/>
</dbReference>
<dbReference type="Pfam" id="PF07690">
    <property type="entry name" value="MFS_1"/>
    <property type="match status" value="1"/>
</dbReference>
<feature type="transmembrane region" description="Helical" evidence="5">
    <location>
        <begin position="406"/>
        <end position="427"/>
    </location>
</feature>
<dbReference type="RefSeq" id="WP_188625096.1">
    <property type="nucleotide sequence ID" value="NZ_BMIL01000001.1"/>
</dbReference>
<keyword evidence="4 5" id="KW-0472">Membrane</keyword>
<dbReference type="Gene3D" id="1.20.1250.20">
    <property type="entry name" value="MFS general substrate transporter like domains"/>
    <property type="match status" value="1"/>
</dbReference>
<evidence type="ECO:0000313" key="6">
    <source>
        <dbReference type="EMBL" id="GGC53234.1"/>
    </source>
</evidence>
<feature type="transmembrane region" description="Helical" evidence="5">
    <location>
        <begin position="370"/>
        <end position="394"/>
    </location>
</feature>
<evidence type="ECO:0000256" key="2">
    <source>
        <dbReference type="ARBA" id="ARBA00022692"/>
    </source>
</evidence>
<dbReference type="PANTHER" id="PTHR23501">
    <property type="entry name" value="MAJOR FACILITATOR SUPERFAMILY"/>
    <property type="match status" value="1"/>
</dbReference>
<comment type="caution">
    <text evidence="6">The sequence shown here is derived from an EMBL/GenBank/DDBJ whole genome shotgun (WGS) entry which is preliminary data.</text>
</comment>
<dbReference type="Proteomes" id="UP000651668">
    <property type="component" value="Unassembled WGS sequence"/>
</dbReference>
<reference evidence="6" key="1">
    <citation type="journal article" date="2014" name="Int. J. Syst. Evol. Microbiol.">
        <title>Complete genome sequence of Corynebacterium casei LMG S-19264T (=DSM 44701T), isolated from a smear-ripened cheese.</title>
        <authorList>
            <consortium name="US DOE Joint Genome Institute (JGI-PGF)"/>
            <person name="Walter F."/>
            <person name="Albersmeier A."/>
            <person name="Kalinowski J."/>
            <person name="Ruckert C."/>
        </authorList>
    </citation>
    <scope>NUCLEOTIDE SEQUENCE</scope>
    <source>
        <strain evidence="6">CGMCC 1.15343</strain>
    </source>
</reference>
<reference evidence="6" key="2">
    <citation type="submission" date="2020-09" db="EMBL/GenBank/DDBJ databases">
        <authorList>
            <person name="Sun Q."/>
            <person name="Zhou Y."/>
        </authorList>
    </citation>
    <scope>NUCLEOTIDE SEQUENCE</scope>
    <source>
        <strain evidence="6">CGMCC 1.15343</strain>
    </source>
</reference>
<feature type="transmembrane region" description="Helical" evidence="5">
    <location>
        <begin position="143"/>
        <end position="162"/>
    </location>
</feature>
<feature type="transmembrane region" description="Helical" evidence="5">
    <location>
        <begin position="342"/>
        <end position="358"/>
    </location>
</feature>
<feature type="transmembrane region" description="Helical" evidence="5">
    <location>
        <begin position="213"/>
        <end position="235"/>
    </location>
</feature>
<protein>
    <submittedName>
        <fullName evidence="6">MFS transporter</fullName>
    </submittedName>
</protein>
<dbReference type="InterPro" id="IPR011701">
    <property type="entry name" value="MFS"/>
</dbReference>